<dbReference type="EMBL" id="CDMY01000666">
    <property type="protein sequence ID" value="CEM29086.1"/>
    <property type="molecule type" value="Genomic_DNA"/>
</dbReference>
<name>A0A0G4GH51_VITBC</name>
<evidence type="ECO:0000313" key="3">
    <source>
        <dbReference type="Proteomes" id="UP000041254"/>
    </source>
</evidence>
<feature type="compositionally biased region" description="Acidic residues" evidence="1">
    <location>
        <begin position="229"/>
        <end position="238"/>
    </location>
</feature>
<organism evidence="2 3">
    <name type="scientific">Vitrella brassicaformis (strain CCMP3155)</name>
    <dbReference type="NCBI Taxonomy" id="1169540"/>
    <lineage>
        <taxon>Eukaryota</taxon>
        <taxon>Sar</taxon>
        <taxon>Alveolata</taxon>
        <taxon>Colpodellida</taxon>
        <taxon>Vitrellaceae</taxon>
        <taxon>Vitrella</taxon>
    </lineage>
</organism>
<keyword evidence="3" id="KW-1185">Reference proteome</keyword>
<feature type="compositionally biased region" description="Gly residues" evidence="1">
    <location>
        <begin position="291"/>
        <end position="304"/>
    </location>
</feature>
<feature type="region of interest" description="Disordered" evidence="1">
    <location>
        <begin position="228"/>
        <end position="310"/>
    </location>
</feature>
<sequence>MVVGRHVDFGENGSCLRIVRHGNGEVRAIKDEPGFRLDFNPPLPPGNLYQQHRQQHDPPVVSRICYRGGINYRSDISQWVSGFPSTDASLSSFAKRTILQHFSSTHQTNSTVNVLNRYVGGGRLDGLLTQSPHTPVAGCTTTLSREDGPGWHGSICRVRFLVLTDSSHPFIAWISLLEWTDGTVDVRVATTEAPVADAGGAFKHCFPVTTLLARVALGRVAPYVIDRQVDDDNDDDSDSDGHGGWWDDMDGDSDGEDSGAEEDNDEGDGDKHDDSDSGGGQGHTRRHPSLSGGGKKAGGEGGQLGEERNA</sequence>
<gene>
    <name evidence="2" type="ORF">Vbra_9950</name>
</gene>
<dbReference type="AlphaFoldDB" id="A0A0G4GH51"/>
<dbReference type="PhylomeDB" id="A0A0G4GH51"/>
<evidence type="ECO:0000313" key="2">
    <source>
        <dbReference type="EMBL" id="CEM29086.1"/>
    </source>
</evidence>
<dbReference type="Proteomes" id="UP000041254">
    <property type="component" value="Unassembled WGS sequence"/>
</dbReference>
<feature type="compositionally biased region" description="Acidic residues" evidence="1">
    <location>
        <begin position="247"/>
        <end position="268"/>
    </location>
</feature>
<proteinExistence type="predicted"/>
<protein>
    <submittedName>
        <fullName evidence="2">Uncharacterized protein</fullName>
    </submittedName>
</protein>
<dbReference type="InParanoid" id="A0A0G4GH51"/>
<evidence type="ECO:0000256" key="1">
    <source>
        <dbReference type="SAM" id="MobiDB-lite"/>
    </source>
</evidence>
<accession>A0A0G4GH51</accession>
<reference evidence="2 3" key="1">
    <citation type="submission" date="2014-11" db="EMBL/GenBank/DDBJ databases">
        <authorList>
            <person name="Zhu J."/>
            <person name="Qi W."/>
            <person name="Song R."/>
        </authorList>
    </citation>
    <scope>NUCLEOTIDE SEQUENCE [LARGE SCALE GENOMIC DNA]</scope>
</reference>
<dbReference type="VEuPathDB" id="CryptoDB:Vbra_9950"/>